<evidence type="ECO:0000256" key="1">
    <source>
        <dbReference type="SAM" id="MobiDB-lite"/>
    </source>
</evidence>
<proteinExistence type="predicted"/>
<dbReference type="AlphaFoldDB" id="A0A8J5VMT1"/>
<dbReference type="PANTHER" id="PTHR46798:SF19">
    <property type="entry name" value="OS09G0511500 PROTEIN"/>
    <property type="match status" value="1"/>
</dbReference>
<gene>
    <name evidence="2" type="ORF">GUJ93_ZPchr0009g2160</name>
</gene>
<evidence type="ECO:0000313" key="3">
    <source>
        <dbReference type="Proteomes" id="UP000729402"/>
    </source>
</evidence>
<protein>
    <submittedName>
        <fullName evidence="2">Uncharacterized protein</fullName>
    </submittedName>
</protein>
<dbReference type="OrthoDB" id="8062037at2759"/>
<dbReference type="PANTHER" id="PTHR46798">
    <property type="entry name" value="OS09G0511500 PROTEIN"/>
    <property type="match status" value="1"/>
</dbReference>
<accession>A0A8J5VMT1</accession>
<dbReference type="Proteomes" id="UP000729402">
    <property type="component" value="Unassembled WGS sequence"/>
</dbReference>
<dbReference type="GO" id="GO:0004842">
    <property type="term" value="F:ubiquitin-protein transferase activity"/>
    <property type="evidence" value="ECO:0007669"/>
    <property type="project" value="InterPro"/>
</dbReference>
<comment type="caution">
    <text evidence="2">The sequence shown here is derived from an EMBL/GenBank/DDBJ whole genome shotgun (WGS) entry which is preliminary data.</text>
</comment>
<name>A0A8J5VMT1_ZIZPA</name>
<feature type="region of interest" description="Disordered" evidence="1">
    <location>
        <begin position="298"/>
        <end position="324"/>
    </location>
</feature>
<reference evidence="2" key="1">
    <citation type="journal article" date="2021" name="bioRxiv">
        <title>Whole Genome Assembly and Annotation of Northern Wild Rice, Zizania palustris L., Supports a Whole Genome Duplication in the Zizania Genus.</title>
        <authorList>
            <person name="Haas M."/>
            <person name="Kono T."/>
            <person name="Macchietto M."/>
            <person name="Millas R."/>
            <person name="McGilp L."/>
            <person name="Shao M."/>
            <person name="Duquette J."/>
            <person name="Hirsch C.N."/>
            <person name="Kimball J."/>
        </authorList>
    </citation>
    <scope>NUCLEOTIDE SEQUENCE</scope>
    <source>
        <tissue evidence="2">Fresh leaf tissue</tissue>
    </source>
</reference>
<evidence type="ECO:0000313" key="2">
    <source>
        <dbReference type="EMBL" id="KAG8050569.1"/>
    </source>
</evidence>
<sequence>MQCPNCRKIEKGRWLYANGHQSCSHAYTSGWMTDETYDFISHHPFDFGWCPFSGLAPLSSVFEESESEPTFGDYSSASNRSLFCPYIAMHGFHHPIYAPSNSTTSTQSIPFHHPPTGMAGHLTAGLSSTQVFHETEARNHERERQYSVNLPMMGALNRSVAPFGIGIPRYDGRGQQRSRPYMHAHSPFHRPASRSLSSTVAQLRSRPALSETRGHSHGMTNHVVQQTIPSSMASNPHPPASRRVWPRALSISSFIAASSSAEIRGPHDFSHREAASTMNGNLRNGMGVSRRANRFHRRGSDTLTTSEGEPRWWAPFTPVHHNQS</sequence>
<organism evidence="2 3">
    <name type="scientific">Zizania palustris</name>
    <name type="common">Northern wild rice</name>
    <dbReference type="NCBI Taxonomy" id="103762"/>
    <lineage>
        <taxon>Eukaryota</taxon>
        <taxon>Viridiplantae</taxon>
        <taxon>Streptophyta</taxon>
        <taxon>Embryophyta</taxon>
        <taxon>Tracheophyta</taxon>
        <taxon>Spermatophyta</taxon>
        <taxon>Magnoliopsida</taxon>
        <taxon>Liliopsida</taxon>
        <taxon>Poales</taxon>
        <taxon>Poaceae</taxon>
        <taxon>BOP clade</taxon>
        <taxon>Oryzoideae</taxon>
        <taxon>Oryzeae</taxon>
        <taxon>Zizaniinae</taxon>
        <taxon>Zizania</taxon>
    </lineage>
</organism>
<keyword evidence="3" id="KW-1185">Reference proteome</keyword>
<dbReference type="InterPro" id="IPR044274">
    <property type="entry name" value="RFI2"/>
</dbReference>
<dbReference type="EMBL" id="JAAALK010000289">
    <property type="protein sequence ID" value="KAG8050569.1"/>
    <property type="molecule type" value="Genomic_DNA"/>
</dbReference>
<reference evidence="2" key="2">
    <citation type="submission" date="2021-02" db="EMBL/GenBank/DDBJ databases">
        <authorList>
            <person name="Kimball J.A."/>
            <person name="Haas M.W."/>
            <person name="Macchietto M."/>
            <person name="Kono T."/>
            <person name="Duquette J."/>
            <person name="Shao M."/>
        </authorList>
    </citation>
    <scope>NUCLEOTIDE SEQUENCE</scope>
    <source>
        <tissue evidence="2">Fresh leaf tissue</tissue>
    </source>
</reference>